<dbReference type="EMBL" id="BAEP01000062">
    <property type="protein sequence ID" value="GAC25453.1"/>
    <property type="molecule type" value="Genomic_DNA"/>
</dbReference>
<gene>
    <name evidence="1" type="ORF">GMES_3168</name>
</gene>
<dbReference type="Proteomes" id="UP000006263">
    <property type="component" value="Unassembled WGS sequence"/>
</dbReference>
<reference evidence="1 2" key="1">
    <citation type="journal article" date="2017" name="Antonie Van Leeuwenhoek">
        <title>Rhizobium rhizosphaerae sp. nov., a novel species isolated from rice rhizosphere.</title>
        <authorList>
            <person name="Zhao J.J."/>
            <person name="Zhang J."/>
            <person name="Zhang R.J."/>
            <person name="Zhang C.W."/>
            <person name="Yin H.Q."/>
            <person name="Zhang X.X."/>
        </authorList>
    </citation>
    <scope>NUCLEOTIDE SEQUENCE [LARGE SCALE GENOMIC DNA]</scope>
    <source>
        <strain evidence="1 2">KMM 241</strain>
    </source>
</reference>
<evidence type="ECO:0000313" key="2">
    <source>
        <dbReference type="Proteomes" id="UP000006263"/>
    </source>
</evidence>
<proteinExistence type="predicted"/>
<evidence type="ECO:0000313" key="1">
    <source>
        <dbReference type="EMBL" id="GAC25453.1"/>
    </source>
</evidence>
<dbReference type="AlphaFoldDB" id="K6Z8Z1"/>
<comment type="caution">
    <text evidence="1">The sequence shown here is derived from an EMBL/GenBank/DDBJ whole genome shotgun (WGS) entry which is preliminary data.</text>
</comment>
<name>K6Z8Z1_9ALTE</name>
<accession>K6Z8Z1</accession>
<sequence length="37" mass="4252">MAGYGLPLAREGCKWRSTPSQVDLRLFNIELFDKILI</sequence>
<organism evidence="1 2">
    <name type="scientific">Paraglaciecola mesophila KMM 241</name>
    <dbReference type="NCBI Taxonomy" id="1128912"/>
    <lineage>
        <taxon>Bacteria</taxon>
        <taxon>Pseudomonadati</taxon>
        <taxon>Pseudomonadota</taxon>
        <taxon>Gammaproteobacteria</taxon>
        <taxon>Alteromonadales</taxon>
        <taxon>Alteromonadaceae</taxon>
        <taxon>Paraglaciecola</taxon>
    </lineage>
</organism>
<protein>
    <submittedName>
        <fullName evidence="1">Uncharacterized protein</fullName>
    </submittedName>
</protein>